<dbReference type="Proteomes" id="UP001174909">
    <property type="component" value="Unassembled WGS sequence"/>
</dbReference>
<evidence type="ECO:0000256" key="4">
    <source>
        <dbReference type="ARBA" id="ARBA00022679"/>
    </source>
</evidence>
<proteinExistence type="inferred from homology"/>
<evidence type="ECO:0000256" key="11">
    <source>
        <dbReference type="SAM" id="Phobius"/>
    </source>
</evidence>
<dbReference type="PANTHER" id="PTHR19297:SF191">
    <property type="entry name" value="PROTEIN XYLOSYLTRANSFERASE"/>
    <property type="match status" value="1"/>
</dbReference>
<dbReference type="InterPro" id="IPR003406">
    <property type="entry name" value="Glyco_trans_14"/>
</dbReference>
<evidence type="ECO:0000256" key="6">
    <source>
        <dbReference type="ARBA" id="ARBA00022968"/>
    </source>
</evidence>
<evidence type="ECO:0000313" key="12">
    <source>
        <dbReference type="EMBL" id="CAI8053080.1"/>
    </source>
</evidence>
<protein>
    <submittedName>
        <fullName evidence="12">Beta-1,3-galactosyl-O-glycosyl-glycoprotein beta-1,6-N-acetylglucosaminyltransferase 4</fullName>
    </submittedName>
</protein>
<comment type="caution">
    <text evidence="12">The sequence shown here is derived from an EMBL/GenBank/DDBJ whole genome shotgun (WGS) entry which is preliminary data.</text>
</comment>
<organism evidence="12 13">
    <name type="scientific">Geodia barretti</name>
    <name type="common">Barrett's horny sponge</name>
    <dbReference type="NCBI Taxonomy" id="519541"/>
    <lineage>
        <taxon>Eukaryota</taxon>
        <taxon>Metazoa</taxon>
        <taxon>Porifera</taxon>
        <taxon>Demospongiae</taxon>
        <taxon>Heteroscleromorpha</taxon>
        <taxon>Tetractinellida</taxon>
        <taxon>Astrophorina</taxon>
        <taxon>Geodiidae</taxon>
        <taxon>Geodia</taxon>
    </lineage>
</organism>
<keyword evidence="7 11" id="KW-1133">Transmembrane helix</keyword>
<evidence type="ECO:0000256" key="2">
    <source>
        <dbReference type="ARBA" id="ARBA00004922"/>
    </source>
</evidence>
<comment type="similarity">
    <text evidence="10">Belongs to the glycosyltransferase 14 family.</text>
</comment>
<keyword evidence="4" id="KW-0808">Transferase</keyword>
<comment type="pathway">
    <text evidence="2">Protein modification; protein glycosylation.</text>
</comment>
<evidence type="ECO:0000256" key="9">
    <source>
        <dbReference type="ARBA" id="ARBA00023180"/>
    </source>
</evidence>
<keyword evidence="9" id="KW-0325">Glycoprotein</keyword>
<evidence type="ECO:0000256" key="5">
    <source>
        <dbReference type="ARBA" id="ARBA00022692"/>
    </source>
</evidence>
<evidence type="ECO:0000256" key="8">
    <source>
        <dbReference type="ARBA" id="ARBA00023136"/>
    </source>
</evidence>
<dbReference type="GO" id="GO:0016020">
    <property type="term" value="C:membrane"/>
    <property type="evidence" value="ECO:0007669"/>
    <property type="project" value="UniProtKB-SubCell"/>
</dbReference>
<accession>A0AA35XIR9</accession>
<dbReference type="Pfam" id="PF02485">
    <property type="entry name" value="Branch"/>
    <property type="match status" value="1"/>
</dbReference>
<keyword evidence="5 11" id="KW-0812">Transmembrane</keyword>
<sequence length="526" mass="60920">MAESPPSPCRLKNGFMLVVAFTGLFLFISYLKYASIKSCGADTIRQDFMSAWGCTRQRQTSPATIRVGLSPASMARNETDGLQPVSVASNEAEAGKMYRQIWNEYVNHSHIVNQSSPHCSLPSEFHSWERGTVTQMWMPLKKDCHKLRQNPAQEMQTSNLTIQLKAWKYSRPWQSFALKFKNMSCDKIREQFENNFYVSQIEKNFPIAYILVVYTNAGQVLRLLKSIYRAHNLYCIHPDARQGESFKGFFTAVSKCLDNVFVVSNPVKVYYGHISITDAQLQCMQDLEKYPQSRWRYVINLCGREIPLKTNREIVHSLQQLGGYSAVDAFPLPQEFWKKRFTRKYRLDKNGKNRRTSKKQVKPPEGIKLYKSMNFIAASRSFVHFILNDSVAKEFHEYLTTVYAPEEHFYSSLYALPQAIGAKPPPGLHATNGMPIIDKFIWIVNSYSKEHLKKLCPGRKEIHSICILTTMELGIIERNGVRPNRPPIFFFNKYFLEWDPVPMDCMEERLVETNMKEYKRDCIPEP</sequence>
<evidence type="ECO:0000256" key="3">
    <source>
        <dbReference type="ARBA" id="ARBA00022676"/>
    </source>
</evidence>
<keyword evidence="8 11" id="KW-0472">Membrane</keyword>
<gene>
    <name evidence="12" type="ORF">GBAR_LOCUS29031</name>
</gene>
<comment type="subcellular location">
    <subcellularLocation>
        <location evidence="1">Membrane</location>
        <topology evidence="1">Single-pass type II membrane protein</topology>
    </subcellularLocation>
</comment>
<dbReference type="EMBL" id="CASHTH010004069">
    <property type="protein sequence ID" value="CAI8053080.1"/>
    <property type="molecule type" value="Genomic_DNA"/>
</dbReference>
<feature type="transmembrane region" description="Helical" evidence="11">
    <location>
        <begin position="12"/>
        <end position="31"/>
    </location>
</feature>
<evidence type="ECO:0000256" key="10">
    <source>
        <dbReference type="ARBA" id="ARBA00038150"/>
    </source>
</evidence>
<dbReference type="PANTHER" id="PTHR19297">
    <property type="entry name" value="GLYCOSYLTRANSFERASE 14 FAMILY MEMBER"/>
    <property type="match status" value="1"/>
</dbReference>
<evidence type="ECO:0000313" key="13">
    <source>
        <dbReference type="Proteomes" id="UP001174909"/>
    </source>
</evidence>
<keyword evidence="3" id="KW-0328">Glycosyltransferase</keyword>
<keyword evidence="6" id="KW-0735">Signal-anchor</keyword>
<dbReference type="AlphaFoldDB" id="A0AA35XIR9"/>
<keyword evidence="13" id="KW-1185">Reference proteome</keyword>
<evidence type="ECO:0000256" key="7">
    <source>
        <dbReference type="ARBA" id="ARBA00022989"/>
    </source>
</evidence>
<name>A0AA35XIR9_GEOBA</name>
<dbReference type="GO" id="GO:0008375">
    <property type="term" value="F:acetylglucosaminyltransferase activity"/>
    <property type="evidence" value="ECO:0007669"/>
    <property type="project" value="TreeGrafter"/>
</dbReference>
<evidence type="ECO:0000256" key="1">
    <source>
        <dbReference type="ARBA" id="ARBA00004606"/>
    </source>
</evidence>
<reference evidence="12" key="1">
    <citation type="submission" date="2023-03" db="EMBL/GenBank/DDBJ databases">
        <authorList>
            <person name="Steffen K."/>
            <person name="Cardenas P."/>
        </authorList>
    </citation>
    <scope>NUCLEOTIDE SEQUENCE</scope>
</reference>